<proteinExistence type="predicted"/>
<gene>
    <name evidence="1" type="ORF">MTR67_008488</name>
</gene>
<dbReference type="PANTHER" id="PTHR36617">
    <property type="entry name" value="PROTEIN, PUTATIVE-RELATED"/>
    <property type="match status" value="1"/>
</dbReference>
<dbReference type="EMBL" id="CP133613">
    <property type="protein sequence ID" value="WMV15103.1"/>
    <property type="molecule type" value="Genomic_DNA"/>
</dbReference>
<dbReference type="Proteomes" id="UP001234989">
    <property type="component" value="Chromosome 2"/>
</dbReference>
<reference evidence="1" key="1">
    <citation type="submission" date="2023-08" db="EMBL/GenBank/DDBJ databases">
        <title>A de novo genome assembly of Solanum verrucosum Schlechtendal, a Mexican diploid species geographically isolated from the other diploid A-genome species in potato relatives.</title>
        <authorList>
            <person name="Hosaka K."/>
        </authorList>
    </citation>
    <scope>NUCLEOTIDE SEQUENCE</scope>
    <source>
        <tissue evidence="1">Young leaves</tissue>
    </source>
</reference>
<keyword evidence="2" id="KW-1185">Reference proteome</keyword>
<evidence type="ECO:0000313" key="2">
    <source>
        <dbReference type="Proteomes" id="UP001234989"/>
    </source>
</evidence>
<evidence type="ECO:0000313" key="1">
    <source>
        <dbReference type="EMBL" id="WMV15103.1"/>
    </source>
</evidence>
<dbReference type="AlphaFoldDB" id="A0AAF0Q225"/>
<sequence>MEFTVTTTLSRAPHGVGPWKHICKLWDEFNQDTYLVPGSGAHIKLWEEKWLGNSMLKENYLSLYRISCDPTSTIFLYRENNAWSILFRRNLHDWEFEDLLSLLSRLETCQVNAQNVDQLKSGSSKEGNYSVKAGYSSLVSQNVILQSWPWKLIWRTNYPLKSYVFVGLHYVEKKDVGKMIVENFHSCYRFMEYGLLYFWTNWVMHQNTKEAFENWRTWKVDRAIRKIWRMIPASIFWVLWTERNRRCFDGASTPNQSIKVRCLMFLSNWHNLLPVDFHDNFLLSVSSLILE</sequence>
<accession>A0AAF0Q225</accession>
<name>A0AAF0Q225_SOLVR</name>
<organism evidence="1 2">
    <name type="scientific">Solanum verrucosum</name>
    <dbReference type="NCBI Taxonomy" id="315347"/>
    <lineage>
        <taxon>Eukaryota</taxon>
        <taxon>Viridiplantae</taxon>
        <taxon>Streptophyta</taxon>
        <taxon>Embryophyta</taxon>
        <taxon>Tracheophyta</taxon>
        <taxon>Spermatophyta</taxon>
        <taxon>Magnoliopsida</taxon>
        <taxon>eudicotyledons</taxon>
        <taxon>Gunneridae</taxon>
        <taxon>Pentapetalae</taxon>
        <taxon>asterids</taxon>
        <taxon>lamiids</taxon>
        <taxon>Solanales</taxon>
        <taxon>Solanaceae</taxon>
        <taxon>Solanoideae</taxon>
        <taxon>Solaneae</taxon>
        <taxon>Solanum</taxon>
    </lineage>
</organism>
<protein>
    <submittedName>
        <fullName evidence="1">Uncharacterized protein</fullName>
    </submittedName>
</protein>
<dbReference type="PANTHER" id="PTHR36617:SF15">
    <property type="entry name" value="REVERSE TRANSCRIPTASE ZINC-BINDING DOMAIN-CONTAINING PROTEIN"/>
    <property type="match status" value="1"/>
</dbReference>